<keyword evidence="2" id="KW-0378">Hydrolase</keyword>
<gene>
    <name evidence="2" type="ORF">PoB_002095700</name>
</gene>
<reference evidence="2 3" key="1">
    <citation type="journal article" date="2021" name="Elife">
        <title>Chloroplast acquisition without the gene transfer in kleptoplastic sea slugs, Plakobranchus ocellatus.</title>
        <authorList>
            <person name="Maeda T."/>
            <person name="Takahashi S."/>
            <person name="Yoshida T."/>
            <person name="Shimamura S."/>
            <person name="Takaki Y."/>
            <person name="Nagai Y."/>
            <person name="Toyoda A."/>
            <person name="Suzuki Y."/>
            <person name="Arimoto A."/>
            <person name="Ishii H."/>
            <person name="Satoh N."/>
            <person name="Nishiyama T."/>
            <person name="Hasebe M."/>
            <person name="Maruyama T."/>
            <person name="Minagawa J."/>
            <person name="Obokata J."/>
            <person name="Shigenobu S."/>
        </authorList>
    </citation>
    <scope>NUCLEOTIDE SEQUENCE [LARGE SCALE GENOMIC DNA]</scope>
</reference>
<evidence type="ECO:0000256" key="1">
    <source>
        <dbReference type="ARBA" id="ARBA00009275"/>
    </source>
</evidence>
<keyword evidence="3" id="KW-1185">Reference proteome</keyword>
<sequence length="312" mass="34206">MEDMDQNFPAIAMDLGVSPNVDERPTVVAKIIASLAVSKPAKAACQGAPETKILDGHFHLNRLLGGQATVSDMLQMPLPRAPNGDGELTGGVWSSVIRIIRRAVHVSRFAAAVGLHPKHATRWNNQQVQAFRCLQRTPHTKVLGEVGIALSARDVPMQEQVLQSLLRRFADPARPVILHLRGRKGREDEVYNRAFKLVSPILSREQPILLHCFSGGTDIFQNGVRDFLTPTPATRGWCLFSQTAKTQGLREVPSDRLLFERDAPYLFTLGKGTDNTPHHNEDVAALVANARQGAVTEVVAAANGNLRSLFQL</sequence>
<dbReference type="PANTHER" id="PTHR46363">
    <property type="entry name" value="DEOXYRIBONUCLEASE TATDN2-RELATED"/>
    <property type="match status" value="1"/>
</dbReference>
<accession>A0AAV3ZIT5</accession>
<dbReference type="GO" id="GO:0004527">
    <property type="term" value="F:exonuclease activity"/>
    <property type="evidence" value="ECO:0007669"/>
    <property type="project" value="UniProtKB-KW"/>
</dbReference>
<comment type="caution">
    <text evidence="2">The sequence shown here is derived from an EMBL/GenBank/DDBJ whole genome shotgun (WGS) entry which is preliminary data.</text>
</comment>
<dbReference type="Proteomes" id="UP000735302">
    <property type="component" value="Unassembled WGS sequence"/>
</dbReference>
<dbReference type="InterPro" id="IPR001130">
    <property type="entry name" value="TatD-like"/>
</dbReference>
<evidence type="ECO:0000313" key="2">
    <source>
        <dbReference type="EMBL" id="GFN94451.1"/>
    </source>
</evidence>
<dbReference type="Pfam" id="PF01026">
    <property type="entry name" value="TatD_DNase"/>
    <property type="match status" value="1"/>
</dbReference>
<comment type="similarity">
    <text evidence="1">Belongs to the metallo-dependent hydrolases superfamily. TatD-type hydrolase family.</text>
</comment>
<dbReference type="SUPFAM" id="SSF51556">
    <property type="entry name" value="Metallo-dependent hydrolases"/>
    <property type="match status" value="1"/>
</dbReference>
<dbReference type="Gene3D" id="3.20.20.140">
    <property type="entry name" value="Metal-dependent hydrolases"/>
    <property type="match status" value="1"/>
</dbReference>
<keyword evidence="2" id="KW-0540">Nuclease</keyword>
<protein>
    <submittedName>
        <fullName evidence="2">3'-5' ssDNA/RNA exonuclease tatd</fullName>
    </submittedName>
</protein>
<dbReference type="EMBL" id="BLXT01002455">
    <property type="protein sequence ID" value="GFN94451.1"/>
    <property type="molecule type" value="Genomic_DNA"/>
</dbReference>
<keyword evidence="2" id="KW-0269">Exonuclease</keyword>
<evidence type="ECO:0000313" key="3">
    <source>
        <dbReference type="Proteomes" id="UP000735302"/>
    </source>
</evidence>
<name>A0AAV3ZIT5_9GAST</name>
<dbReference type="InterPro" id="IPR032466">
    <property type="entry name" value="Metal_Hydrolase"/>
</dbReference>
<dbReference type="AlphaFoldDB" id="A0AAV3ZIT5"/>
<organism evidence="2 3">
    <name type="scientific">Plakobranchus ocellatus</name>
    <dbReference type="NCBI Taxonomy" id="259542"/>
    <lineage>
        <taxon>Eukaryota</taxon>
        <taxon>Metazoa</taxon>
        <taxon>Spiralia</taxon>
        <taxon>Lophotrochozoa</taxon>
        <taxon>Mollusca</taxon>
        <taxon>Gastropoda</taxon>
        <taxon>Heterobranchia</taxon>
        <taxon>Euthyneura</taxon>
        <taxon>Panpulmonata</taxon>
        <taxon>Sacoglossa</taxon>
        <taxon>Placobranchoidea</taxon>
        <taxon>Plakobranchidae</taxon>
        <taxon>Plakobranchus</taxon>
    </lineage>
</organism>
<proteinExistence type="inferred from homology"/>
<dbReference type="PANTHER" id="PTHR46363:SF1">
    <property type="entry name" value="DEOXYRIBONUCLEASE TATDN2-RELATED"/>
    <property type="match status" value="1"/>
</dbReference>